<reference evidence="2" key="1">
    <citation type="submission" date="2015-07" db="EMBL/GenBank/DDBJ databases">
        <title>Discovery of a poly(ethylene terephthalate assimilation.</title>
        <authorList>
            <person name="Yoshida S."/>
            <person name="Hiraga K."/>
            <person name="Takehana T."/>
            <person name="Taniguchi I."/>
            <person name="Yamaji H."/>
            <person name="Maeda Y."/>
            <person name="Toyohara K."/>
            <person name="Miyamoto K."/>
            <person name="Kimura Y."/>
            <person name="Oda K."/>
        </authorList>
    </citation>
    <scope>NUCLEOTIDE SEQUENCE [LARGE SCALE GENOMIC DNA]</scope>
    <source>
        <strain evidence="2">NBRC 110686 / TISTR 2288 / 201-F6</strain>
    </source>
</reference>
<sequence length="38" mass="3996">MPVGAEEVLSFRDYGSHVVVVTVDGQKFSSAADQVAAE</sequence>
<proteinExistence type="predicted"/>
<gene>
    <name evidence="1" type="ORF">ISF6_5331</name>
</gene>
<accession>A0A0K8P800</accession>
<protein>
    <submittedName>
        <fullName evidence="1">Uncharacterized protein</fullName>
    </submittedName>
</protein>
<dbReference type="STRING" id="1547922.ISF6_5331"/>
<keyword evidence="2" id="KW-1185">Reference proteome</keyword>
<dbReference type="AlphaFoldDB" id="A0A0K8P800"/>
<dbReference type="Proteomes" id="UP000037660">
    <property type="component" value="Unassembled WGS sequence"/>
</dbReference>
<reference evidence="1 2" key="2">
    <citation type="journal article" date="2016" name="Science">
        <title>A bacterium that degrades and assimilates poly(ethylene terephthalate).</title>
        <authorList>
            <person name="Yoshida S."/>
            <person name="Hiraga K."/>
            <person name="Takehana T."/>
            <person name="Taniguchi I."/>
            <person name="Yamaji H."/>
            <person name="Maeda Y."/>
            <person name="Toyohara K."/>
            <person name="Miyamoto K."/>
            <person name="Kimura Y."/>
            <person name="Oda K."/>
        </authorList>
    </citation>
    <scope>NUCLEOTIDE SEQUENCE [LARGE SCALE GENOMIC DNA]</scope>
    <source>
        <strain evidence="2">NBRC 110686 / TISTR 2288 / 201-F6</strain>
    </source>
</reference>
<comment type="caution">
    <text evidence="1">The sequence shown here is derived from an EMBL/GenBank/DDBJ whole genome shotgun (WGS) entry which is preliminary data.</text>
</comment>
<evidence type="ECO:0000313" key="2">
    <source>
        <dbReference type="Proteomes" id="UP000037660"/>
    </source>
</evidence>
<name>A0A0K8P800_PISS1</name>
<dbReference type="EMBL" id="BBYR01000086">
    <property type="protein sequence ID" value="GAP38778.1"/>
    <property type="molecule type" value="Genomic_DNA"/>
</dbReference>
<evidence type="ECO:0000313" key="1">
    <source>
        <dbReference type="EMBL" id="GAP38778.1"/>
    </source>
</evidence>
<organism evidence="1 2">
    <name type="scientific">Piscinibacter sakaiensis</name>
    <name type="common">Ideonella sakaiensis</name>
    <dbReference type="NCBI Taxonomy" id="1547922"/>
    <lineage>
        <taxon>Bacteria</taxon>
        <taxon>Pseudomonadati</taxon>
        <taxon>Pseudomonadota</taxon>
        <taxon>Betaproteobacteria</taxon>
        <taxon>Burkholderiales</taxon>
        <taxon>Sphaerotilaceae</taxon>
        <taxon>Piscinibacter</taxon>
    </lineage>
</organism>